<sequence>MKRSGQRGASARAARNSSLAFRDDHGDFETVHSRTETLSKVKGQIVKTKRSPMKGRTPWERKQPWDPKNDDPSFALDDDGALYDEELARDPFDLPMAIQVLGKKKRSRRSRRPHNVWMEKYRSSYLDELLRAEGRGDFTFDVCVDCEARGSKVVQKGCYRCKQCFVGDLVCAQCCVRRHRQNPFHCIEEWRGAYFHRRSLKSLGLVIHLNHMSNPCPSGRSSRANFQVLHTNGIHDVSVVFCGCQRSIDNYKQLLRRGIYPSTQGNIQTCATFDLLNHLHLLSLVTKAGTYELYHFLEKQTNNTGVDLPKSRYRALQRMLLQRRDMKMLKRGGRGHDPLGIEATVEGELALECPSCPHQGKNLSKGWEQVPPEKRFLYGLYLCIDFNFRLKNQLVSSWSRDPGLADGWSYFVPRGPYEAHISKFADEEDVSTCVGFAALAQRTTRSSRGLRYTGVGAVVCGRSEMVLPNGVCNLEKGERYCNSDIIFAFAVRRYIEWLLVLIVAYDIMCQWFVNLFARMDNWEPRLRIPRGLYMTPVIPKFHHQAHEENDEHDRLDCKLAEGLADCDCECCERVWAVLNSAAPSTKPMGPGSRVHVLNDHFGHYNWLKYSGHGVLLSKRYVNAIKDRNLQMEAHRGLSKALPKGLEEEWEALCEQWDRSERGDKLVSPYRAKRTYLSQKQVERELAEYEEDRIRRGGATYHDTSAGAFLTLGLELEESQRRIRRAAKNGQKATDTASRSITEMRTVLRRKIRDWVLIRHIYMPGLLRALRELKEGFVDGTNDDLLAEDIPLFLPSSLPKEKRGAACIVGIAEMEGRLREAQCHDSLATIRHTLRLKNRMVIFKHANITGQREGVRSRTTINSVQDRARNAAEVYRAARRALLAIRGPGPDSWEKVLRPLNDNDVRSYVDPERRKPGRGRIGTNEDEADDGLDDSTPAADGSRINLVPENRTDDVTGRFTGTGHSKLNISWIWLGHNAIDVTDGTDINDEILREVWARSRARARRSTEAVELVKEEMHRTLEYVEHKAKWWRGRLGKRAVTVDLQEGLTAYALRQESIQQSLSTNFKTRWTRPLADIEKAITDDPEGVADGNEQEEEIEDEDEQGGEEEGEGEEEVSEMEVL</sequence>
<accession>A0ABR3ER03</accession>
<feature type="compositionally biased region" description="Basic and acidic residues" evidence="1">
    <location>
        <begin position="57"/>
        <end position="71"/>
    </location>
</feature>
<reference evidence="3 4" key="1">
    <citation type="submission" date="2024-02" db="EMBL/GenBank/DDBJ databases">
        <title>A draft genome for the cacao thread blight pathogen Marasmius crinis-equi.</title>
        <authorList>
            <person name="Cohen S.P."/>
            <person name="Baruah I.K."/>
            <person name="Amoako-Attah I."/>
            <person name="Bukari Y."/>
            <person name="Meinhardt L.W."/>
            <person name="Bailey B.A."/>
        </authorList>
    </citation>
    <scope>NUCLEOTIDE SEQUENCE [LARGE SCALE GENOMIC DNA]</scope>
    <source>
        <strain evidence="3 4">GH-76</strain>
    </source>
</reference>
<dbReference type="InterPro" id="IPR040521">
    <property type="entry name" value="KDZ"/>
</dbReference>
<feature type="region of interest" description="Disordered" evidence="1">
    <location>
        <begin position="1"/>
        <end position="71"/>
    </location>
</feature>
<keyword evidence="4" id="KW-1185">Reference proteome</keyword>
<feature type="region of interest" description="Disordered" evidence="1">
    <location>
        <begin position="1077"/>
        <end position="1121"/>
    </location>
</feature>
<organism evidence="3 4">
    <name type="scientific">Marasmius crinis-equi</name>
    <dbReference type="NCBI Taxonomy" id="585013"/>
    <lineage>
        <taxon>Eukaryota</taxon>
        <taxon>Fungi</taxon>
        <taxon>Dikarya</taxon>
        <taxon>Basidiomycota</taxon>
        <taxon>Agaricomycotina</taxon>
        <taxon>Agaricomycetes</taxon>
        <taxon>Agaricomycetidae</taxon>
        <taxon>Agaricales</taxon>
        <taxon>Marasmiineae</taxon>
        <taxon>Marasmiaceae</taxon>
        <taxon>Marasmius</taxon>
    </lineage>
</organism>
<evidence type="ECO:0000256" key="1">
    <source>
        <dbReference type="SAM" id="MobiDB-lite"/>
    </source>
</evidence>
<dbReference type="Proteomes" id="UP001465976">
    <property type="component" value="Unassembled WGS sequence"/>
</dbReference>
<feature type="region of interest" description="Disordered" evidence="1">
    <location>
        <begin position="905"/>
        <end position="944"/>
    </location>
</feature>
<comment type="caution">
    <text evidence="3">The sequence shown here is derived from an EMBL/GenBank/DDBJ whole genome shotgun (WGS) entry which is preliminary data.</text>
</comment>
<feature type="compositionally biased region" description="Basic and acidic residues" evidence="1">
    <location>
        <begin position="21"/>
        <end position="39"/>
    </location>
</feature>
<feature type="compositionally biased region" description="Acidic residues" evidence="1">
    <location>
        <begin position="923"/>
        <end position="932"/>
    </location>
</feature>
<dbReference type="InterPro" id="IPR041457">
    <property type="entry name" value="CxC2_KDZ-assoc"/>
</dbReference>
<dbReference type="Pfam" id="PF18803">
    <property type="entry name" value="CxC2"/>
    <property type="match status" value="1"/>
</dbReference>
<feature type="domain" description="CxC2-like cysteine cluster KDZ transposase-associated" evidence="2">
    <location>
        <begin position="200"/>
        <end position="305"/>
    </location>
</feature>
<feature type="compositionally biased region" description="Acidic residues" evidence="1">
    <location>
        <begin position="1082"/>
        <end position="1121"/>
    </location>
</feature>
<evidence type="ECO:0000259" key="2">
    <source>
        <dbReference type="Pfam" id="PF18803"/>
    </source>
</evidence>
<protein>
    <recommendedName>
        <fullName evidence="2">CxC2-like cysteine cluster KDZ transposase-associated domain-containing protein</fullName>
    </recommendedName>
</protein>
<feature type="compositionally biased region" description="Low complexity" evidence="1">
    <location>
        <begin position="1"/>
        <end position="18"/>
    </location>
</feature>
<gene>
    <name evidence="3" type="ORF">V5O48_016705</name>
</gene>
<evidence type="ECO:0000313" key="3">
    <source>
        <dbReference type="EMBL" id="KAL0565320.1"/>
    </source>
</evidence>
<evidence type="ECO:0000313" key="4">
    <source>
        <dbReference type="Proteomes" id="UP001465976"/>
    </source>
</evidence>
<name>A0ABR3ER03_9AGAR</name>
<dbReference type="Pfam" id="PF18758">
    <property type="entry name" value="KDZ"/>
    <property type="match status" value="1"/>
</dbReference>
<dbReference type="EMBL" id="JBAHYK010002321">
    <property type="protein sequence ID" value="KAL0565320.1"/>
    <property type="molecule type" value="Genomic_DNA"/>
</dbReference>
<proteinExistence type="predicted"/>